<dbReference type="InterPro" id="IPR001343">
    <property type="entry name" value="Hemolysn_Ca-bd"/>
</dbReference>
<keyword evidence="2" id="KW-0964">Secreted</keyword>
<dbReference type="AlphaFoldDB" id="A0A918D369"/>
<dbReference type="GO" id="GO:0005576">
    <property type="term" value="C:extracellular region"/>
    <property type="evidence" value="ECO:0007669"/>
    <property type="project" value="UniProtKB-SubCell"/>
</dbReference>
<evidence type="ECO:0000256" key="2">
    <source>
        <dbReference type="ARBA" id="ARBA00022525"/>
    </source>
</evidence>
<dbReference type="PANTHER" id="PTHR38340:SF1">
    <property type="entry name" value="S-LAYER PROTEIN"/>
    <property type="match status" value="1"/>
</dbReference>
<dbReference type="InterPro" id="IPR018511">
    <property type="entry name" value="Hemolysin-typ_Ca-bd_CS"/>
</dbReference>
<protein>
    <recommendedName>
        <fullName evidence="6">Calcium-binding protein</fullName>
    </recommendedName>
</protein>
<evidence type="ECO:0000256" key="1">
    <source>
        <dbReference type="ARBA" id="ARBA00004613"/>
    </source>
</evidence>
<dbReference type="PROSITE" id="PS00330">
    <property type="entry name" value="HEMOLYSIN_CALCIUM"/>
    <property type="match status" value="4"/>
</dbReference>
<evidence type="ECO:0008006" key="6">
    <source>
        <dbReference type="Google" id="ProtNLM"/>
    </source>
</evidence>
<name>A0A918D369_9ACTN</name>
<proteinExistence type="predicted"/>
<comment type="subcellular location">
    <subcellularLocation>
        <location evidence="1">Secreted</location>
    </subcellularLocation>
</comment>
<comment type="caution">
    <text evidence="4">The sequence shown here is derived from an EMBL/GenBank/DDBJ whole genome shotgun (WGS) entry which is preliminary data.</text>
</comment>
<dbReference type="Proteomes" id="UP000600365">
    <property type="component" value="Unassembled WGS sequence"/>
</dbReference>
<dbReference type="PANTHER" id="PTHR38340">
    <property type="entry name" value="S-LAYER PROTEIN"/>
    <property type="match status" value="1"/>
</dbReference>
<dbReference type="RefSeq" id="WP_189186311.1">
    <property type="nucleotide sequence ID" value="NZ_BMMM01000004.1"/>
</dbReference>
<dbReference type="Gene3D" id="2.150.10.10">
    <property type="entry name" value="Serralysin-like metalloprotease, C-terminal"/>
    <property type="match status" value="2"/>
</dbReference>
<gene>
    <name evidence="4" type="ORF">GCM10011579_028410</name>
</gene>
<evidence type="ECO:0000256" key="3">
    <source>
        <dbReference type="SAM" id="SignalP"/>
    </source>
</evidence>
<evidence type="ECO:0000313" key="5">
    <source>
        <dbReference type="Proteomes" id="UP000600365"/>
    </source>
</evidence>
<feature type="chain" id="PRO_5039637366" description="Calcium-binding protein" evidence="3">
    <location>
        <begin position="35"/>
        <end position="298"/>
    </location>
</feature>
<dbReference type="Pfam" id="PF00353">
    <property type="entry name" value="HemolysinCabind"/>
    <property type="match status" value="5"/>
</dbReference>
<organism evidence="4 5">
    <name type="scientific">Streptomyces albiflavescens</name>
    <dbReference type="NCBI Taxonomy" id="1623582"/>
    <lineage>
        <taxon>Bacteria</taxon>
        <taxon>Bacillati</taxon>
        <taxon>Actinomycetota</taxon>
        <taxon>Actinomycetes</taxon>
        <taxon>Kitasatosporales</taxon>
        <taxon>Streptomycetaceae</taxon>
        <taxon>Streptomyces</taxon>
    </lineage>
</organism>
<dbReference type="PRINTS" id="PR00313">
    <property type="entry name" value="CABNDNGRPT"/>
</dbReference>
<dbReference type="InterPro" id="IPR050557">
    <property type="entry name" value="RTX_toxin/Mannuronan_C5-epim"/>
</dbReference>
<accession>A0A918D369</accession>
<sequence>MFSRRTTVPRRRGAALPKALALAAATAAVSAAVAAPTAQAATAKSATAVVEGQKLFYTAASGQTNKLTVSWALGETDPASQLTDYIFTFDDTVTISLGAGCVRPDAADRTKAVCTVAEPNFGASDLDSLIVDLGDGDDSATVDADSGAYTRIYGGTGRDTLTGHGRDVLYGQDGNDTLSGGGGAWSEGAFGGAGNDTLKACGDTCHGGAGNDTLYGGISEDNAEGRDYGNSLYGDDGNDKLYGNAGSDLLQGGRGNDTLYGGTGDDKLYGNSGDDLLHGGAGNDYLSGGPGSDKVHQN</sequence>
<dbReference type="SUPFAM" id="SSF51120">
    <property type="entry name" value="beta-Roll"/>
    <property type="match status" value="2"/>
</dbReference>
<reference evidence="4 5" key="1">
    <citation type="journal article" date="2014" name="Int. J. Syst. Evol. Microbiol.">
        <title>Complete genome sequence of Corynebacterium casei LMG S-19264T (=DSM 44701T), isolated from a smear-ripened cheese.</title>
        <authorList>
            <consortium name="US DOE Joint Genome Institute (JGI-PGF)"/>
            <person name="Walter F."/>
            <person name="Albersmeier A."/>
            <person name="Kalinowski J."/>
            <person name="Ruckert C."/>
        </authorList>
    </citation>
    <scope>NUCLEOTIDE SEQUENCE [LARGE SCALE GENOMIC DNA]</scope>
    <source>
        <strain evidence="4 5">CGMCC 4.7111</strain>
    </source>
</reference>
<dbReference type="EMBL" id="BMMM01000004">
    <property type="protein sequence ID" value="GGN61789.1"/>
    <property type="molecule type" value="Genomic_DNA"/>
</dbReference>
<feature type="signal peptide" evidence="3">
    <location>
        <begin position="1"/>
        <end position="34"/>
    </location>
</feature>
<dbReference type="GO" id="GO:0005509">
    <property type="term" value="F:calcium ion binding"/>
    <property type="evidence" value="ECO:0007669"/>
    <property type="project" value="InterPro"/>
</dbReference>
<keyword evidence="3" id="KW-0732">Signal</keyword>
<keyword evidence="5" id="KW-1185">Reference proteome</keyword>
<dbReference type="InterPro" id="IPR011049">
    <property type="entry name" value="Serralysin-like_metalloprot_C"/>
</dbReference>
<evidence type="ECO:0000313" key="4">
    <source>
        <dbReference type="EMBL" id="GGN61789.1"/>
    </source>
</evidence>